<evidence type="ECO:0000313" key="5">
    <source>
        <dbReference type="EnsemblMetazoa" id="MESCA009111-PA"/>
    </source>
</evidence>
<dbReference type="PRINTS" id="PR01273">
    <property type="entry name" value="INVTBRTCOLOR"/>
</dbReference>
<evidence type="ECO:0000313" key="6">
    <source>
        <dbReference type="Proteomes" id="UP000015102"/>
    </source>
</evidence>
<dbReference type="GO" id="GO:0031409">
    <property type="term" value="F:pigment binding"/>
    <property type="evidence" value="ECO:0007669"/>
    <property type="project" value="InterPro"/>
</dbReference>
<evidence type="ECO:0000256" key="2">
    <source>
        <dbReference type="SAM" id="Phobius"/>
    </source>
</evidence>
<dbReference type="InterPro" id="IPR000566">
    <property type="entry name" value="Lipocln_cytosolic_FA-bd_dom"/>
</dbReference>
<keyword evidence="6" id="KW-1185">Reference proteome</keyword>
<dbReference type="GO" id="GO:0005737">
    <property type="term" value="C:cytoplasm"/>
    <property type="evidence" value="ECO:0007669"/>
    <property type="project" value="TreeGrafter"/>
</dbReference>
<keyword evidence="2" id="KW-0812">Transmembrane</keyword>
<dbReference type="GO" id="GO:0000302">
    <property type="term" value="P:response to reactive oxygen species"/>
    <property type="evidence" value="ECO:0007669"/>
    <property type="project" value="TreeGrafter"/>
</dbReference>
<dbReference type="PROSITE" id="PS51257">
    <property type="entry name" value="PROKAR_LIPOPROTEIN"/>
    <property type="match status" value="1"/>
</dbReference>
<proteinExistence type="predicted"/>
<dbReference type="PANTHER" id="PTHR10612:SF34">
    <property type="entry name" value="APOLIPOPROTEIN D"/>
    <property type="match status" value="1"/>
</dbReference>
<keyword evidence="2" id="KW-0472">Membrane</keyword>
<feature type="chain" id="PRO_5004577840" description="Lipocalin/cytosolic fatty-acid binding domain-containing protein" evidence="3">
    <location>
        <begin position="17"/>
        <end position="192"/>
    </location>
</feature>
<organism evidence="5 6">
    <name type="scientific">Megaselia scalaris</name>
    <name type="common">Humpbacked fly</name>
    <name type="synonym">Phora scalaris</name>
    <dbReference type="NCBI Taxonomy" id="36166"/>
    <lineage>
        <taxon>Eukaryota</taxon>
        <taxon>Metazoa</taxon>
        <taxon>Ecdysozoa</taxon>
        <taxon>Arthropoda</taxon>
        <taxon>Hexapoda</taxon>
        <taxon>Insecta</taxon>
        <taxon>Pterygota</taxon>
        <taxon>Neoptera</taxon>
        <taxon>Endopterygota</taxon>
        <taxon>Diptera</taxon>
        <taxon>Brachycera</taxon>
        <taxon>Muscomorpha</taxon>
        <taxon>Platypezoidea</taxon>
        <taxon>Phoridae</taxon>
        <taxon>Megaseliini</taxon>
        <taxon>Megaselia</taxon>
    </lineage>
</organism>
<keyword evidence="3" id="KW-0732">Signal</keyword>
<reference evidence="6" key="1">
    <citation type="submission" date="2013-02" db="EMBL/GenBank/DDBJ databases">
        <authorList>
            <person name="Hughes D."/>
        </authorList>
    </citation>
    <scope>NUCLEOTIDE SEQUENCE</scope>
    <source>
        <strain>Durham</strain>
        <strain evidence="6">NC isolate 2 -- Noor lab</strain>
    </source>
</reference>
<feature type="signal peptide" evidence="3">
    <location>
        <begin position="1"/>
        <end position="16"/>
    </location>
</feature>
<evidence type="ECO:0000256" key="1">
    <source>
        <dbReference type="ARBA" id="ARBA00023157"/>
    </source>
</evidence>
<dbReference type="Pfam" id="PF08212">
    <property type="entry name" value="Lipocalin_2"/>
    <property type="match status" value="1"/>
</dbReference>
<dbReference type="OMA" id="EITAGIC"/>
<reference evidence="5" key="2">
    <citation type="submission" date="2015-06" db="UniProtKB">
        <authorList>
            <consortium name="EnsemblMetazoa"/>
        </authorList>
    </citation>
    <scope>IDENTIFICATION</scope>
</reference>
<dbReference type="Proteomes" id="UP000015102">
    <property type="component" value="Unassembled WGS sequence"/>
</dbReference>
<dbReference type="HOGENOM" id="CLU_1416634_0_0_1"/>
<protein>
    <recommendedName>
        <fullName evidence="4">Lipocalin/cytosolic fatty-acid binding domain-containing protein</fullName>
    </recommendedName>
</protein>
<dbReference type="EMBL" id="CAQQ02388143">
    <property type="status" value="NOT_ANNOTATED_CDS"/>
    <property type="molecule type" value="Genomic_DNA"/>
</dbReference>
<keyword evidence="1" id="KW-1015">Disulfide bond</keyword>
<dbReference type="Gene3D" id="2.40.128.20">
    <property type="match status" value="1"/>
</dbReference>
<dbReference type="AlphaFoldDB" id="T1GZ20"/>
<dbReference type="STRING" id="36166.T1GZ20"/>
<name>T1GZ20_MEGSC</name>
<feature type="domain" description="Lipocalin/cytosolic fatty-acid binding" evidence="4">
    <location>
        <begin position="36"/>
        <end position="126"/>
    </location>
</feature>
<dbReference type="PANTHER" id="PTHR10612">
    <property type="entry name" value="APOLIPOPROTEIN D"/>
    <property type="match status" value="1"/>
</dbReference>
<feature type="transmembrane region" description="Helical" evidence="2">
    <location>
        <begin position="129"/>
        <end position="151"/>
    </location>
</feature>
<accession>T1GZ20</accession>
<dbReference type="EnsemblMetazoa" id="MESCA009111-RA">
    <property type="protein sequence ID" value="MESCA009111-PA"/>
    <property type="gene ID" value="MESCA009111"/>
</dbReference>
<evidence type="ECO:0000256" key="3">
    <source>
        <dbReference type="SAM" id="SignalP"/>
    </source>
</evidence>
<evidence type="ECO:0000259" key="4">
    <source>
        <dbReference type="Pfam" id="PF08212"/>
    </source>
</evidence>
<sequence length="192" mass="21708">MKFVILIAYIVIQVQCQVPSFGGCPGYDPMGNFNPEKFLGTWYEVERLFTVTELASRCVSATYERKVDGQLWVDNYFTNRFTGVQRKISGVMNVTGTSGRAQYNIKYNSLPLSYDTNLAVLDTDYNNYAVIYSCALLGLLPIHIVIGRYMVAKAISELLTLVASHRPSPAEVILLSDYLDFYLQSDLRKIML</sequence>
<dbReference type="InterPro" id="IPR022272">
    <property type="entry name" value="Lipocalin_CS"/>
</dbReference>
<dbReference type="PROSITE" id="PS00213">
    <property type="entry name" value="LIPOCALIN"/>
    <property type="match status" value="1"/>
</dbReference>
<dbReference type="InterPro" id="IPR003057">
    <property type="entry name" value="Invtbrt_color"/>
</dbReference>
<dbReference type="InterPro" id="IPR012674">
    <property type="entry name" value="Calycin"/>
</dbReference>
<dbReference type="SUPFAM" id="SSF50814">
    <property type="entry name" value="Lipocalins"/>
    <property type="match status" value="1"/>
</dbReference>
<keyword evidence="2" id="KW-1133">Transmembrane helix</keyword>
<dbReference type="GO" id="GO:0006629">
    <property type="term" value="P:lipid metabolic process"/>
    <property type="evidence" value="ECO:0007669"/>
    <property type="project" value="TreeGrafter"/>
</dbReference>